<feature type="transmembrane region" description="Helical" evidence="6">
    <location>
        <begin position="71"/>
        <end position="89"/>
    </location>
</feature>
<keyword evidence="3 6" id="KW-0812">Transmembrane</keyword>
<accession>G7VG65</accession>
<evidence type="ECO:0000256" key="4">
    <source>
        <dbReference type="ARBA" id="ARBA00022989"/>
    </source>
</evidence>
<keyword evidence="4 6" id="KW-1133">Transmembrane helix</keyword>
<dbReference type="PANTHER" id="PTHR30485">
    <property type="entry name" value="NI/FE-HYDROGENASE 1 B-TYPE CYTOCHROME SUBUNIT"/>
    <property type="match status" value="1"/>
</dbReference>
<dbReference type="BioCyc" id="PSP1104324:GJSN-1618-MONOMER"/>
<name>G7VG65_9CREN</name>
<dbReference type="GO" id="GO:0009055">
    <property type="term" value="F:electron transfer activity"/>
    <property type="evidence" value="ECO:0007669"/>
    <property type="project" value="InterPro"/>
</dbReference>
<dbReference type="GeneID" id="11596146"/>
<proteinExistence type="predicted"/>
<dbReference type="AlphaFoldDB" id="G7VG65"/>
<dbReference type="GO" id="GO:0022904">
    <property type="term" value="P:respiratory electron transport chain"/>
    <property type="evidence" value="ECO:0007669"/>
    <property type="project" value="InterPro"/>
</dbReference>
<dbReference type="InterPro" id="IPR051542">
    <property type="entry name" value="Hydrogenase_cytochrome"/>
</dbReference>
<dbReference type="OrthoDB" id="27017at2157"/>
<dbReference type="HOGENOM" id="CLU_1154403_0_0_2"/>
<feature type="transmembrane region" description="Helical" evidence="6">
    <location>
        <begin position="20"/>
        <end position="43"/>
    </location>
</feature>
<dbReference type="InterPro" id="IPR016174">
    <property type="entry name" value="Di-haem_cyt_TM"/>
</dbReference>
<gene>
    <name evidence="8" type="ORF">P186_1647</name>
</gene>
<evidence type="ECO:0000256" key="1">
    <source>
        <dbReference type="ARBA" id="ARBA00004651"/>
    </source>
</evidence>
<reference evidence="8 9" key="1">
    <citation type="journal article" date="2012" name="J. Bacteriol.">
        <title>Complete genome sequence of strain 1860, a crenarchaeon of the genus pyrobaculum able to grow with various electron acceptors.</title>
        <authorList>
            <person name="Mardanov A.V."/>
            <person name="Gumerov V.M."/>
            <person name="Slobodkina G.B."/>
            <person name="Beletsky A.V."/>
            <person name="Bonch-Osmolovskaya E.A."/>
            <person name="Ravin N.V."/>
            <person name="Skryabin K.G."/>
        </authorList>
    </citation>
    <scope>NUCLEOTIDE SEQUENCE [LARGE SCALE GENOMIC DNA]</scope>
    <source>
        <strain evidence="8 9">1860</strain>
    </source>
</reference>
<protein>
    <submittedName>
        <fullName evidence="8">Formate dehydrogenase, cytochrome b556 subunit (Formate dehydrogenase gamma subunit)</fullName>
    </submittedName>
</protein>
<evidence type="ECO:0000256" key="2">
    <source>
        <dbReference type="ARBA" id="ARBA00022475"/>
    </source>
</evidence>
<dbReference type="SUPFAM" id="SSF81342">
    <property type="entry name" value="Transmembrane di-heme cytochromes"/>
    <property type="match status" value="1"/>
</dbReference>
<dbReference type="InterPro" id="IPR011577">
    <property type="entry name" value="Cyt_b561_bac/Ni-Hgenase"/>
</dbReference>
<dbReference type="STRING" id="1104324.P186_1647"/>
<keyword evidence="5 6" id="KW-0472">Membrane</keyword>
<organism evidence="8 9">
    <name type="scientific">Pyrobaculum ferrireducens</name>
    <dbReference type="NCBI Taxonomy" id="1104324"/>
    <lineage>
        <taxon>Archaea</taxon>
        <taxon>Thermoproteota</taxon>
        <taxon>Thermoprotei</taxon>
        <taxon>Thermoproteales</taxon>
        <taxon>Thermoproteaceae</taxon>
        <taxon>Pyrobaculum</taxon>
    </lineage>
</organism>
<dbReference type="RefSeq" id="WP_014288889.1">
    <property type="nucleotide sequence ID" value="NC_016645.1"/>
</dbReference>
<evidence type="ECO:0000313" key="9">
    <source>
        <dbReference type="Proteomes" id="UP000005867"/>
    </source>
</evidence>
<dbReference type="KEGG" id="pyr:P186_1647"/>
<keyword evidence="2" id="KW-1003">Cell membrane</keyword>
<dbReference type="eggNOG" id="arCOG05636">
    <property type="taxonomic scope" value="Archaea"/>
</dbReference>
<dbReference type="GO" id="GO:0020037">
    <property type="term" value="F:heme binding"/>
    <property type="evidence" value="ECO:0007669"/>
    <property type="project" value="TreeGrafter"/>
</dbReference>
<feature type="transmembrane region" description="Helical" evidence="6">
    <location>
        <begin position="173"/>
        <end position="197"/>
    </location>
</feature>
<dbReference type="Proteomes" id="UP000005867">
    <property type="component" value="Chromosome"/>
</dbReference>
<keyword evidence="9" id="KW-1185">Reference proteome</keyword>
<evidence type="ECO:0000256" key="5">
    <source>
        <dbReference type="ARBA" id="ARBA00023136"/>
    </source>
</evidence>
<dbReference type="EMBL" id="CP003098">
    <property type="protein sequence ID" value="AET33063.1"/>
    <property type="molecule type" value="Genomic_DNA"/>
</dbReference>
<feature type="domain" description="Cytochrome b561 bacterial/Ni-hydrogenase" evidence="7">
    <location>
        <begin position="8"/>
        <end position="211"/>
    </location>
</feature>
<dbReference type="PANTHER" id="PTHR30485:SF0">
    <property type="entry name" value="NI_FE-HYDROGENASE 1 B-TYPE CYTOCHROME SUBUNIT-RELATED"/>
    <property type="match status" value="1"/>
</dbReference>
<evidence type="ECO:0000256" key="6">
    <source>
        <dbReference type="SAM" id="Phobius"/>
    </source>
</evidence>
<comment type="subcellular location">
    <subcellularLocation>
        <location evidence="1">Cell membrane</location>
        <topology evidence="1">Multi-pass membrane protein</topology>
    </subcellularLocation>
</comment>
<evidence type="ECO:0000256" key="3">
    <source>
        <dbReference type="ARBA" id="ARBA00022692"/>
    </source>
</evidence>
<evidence type="ECO:0000259" key="7">
    <source>
        <dbReference type="Pfam" id="PF01292"/>
    </source>
</evidence>
<evidence type="ECO:0000313" key="8">
    <source>
        <dbReference type="EMBL" id="AET33063.1"/>
    </source>
</evidence>
<sequence length="234" mass="26007">MDRVEVVSIGYKIAHHWNLILFTILAITGGVLFSIEVTSWFAYVVGSPLSTVSGTDPVTTGVQLLRTSHRFIGFVWGALLTVYALYLLIFRRVEVFRPLAKPLGRQIAEAKAIVSHYMLGRPLPPDVERELDRHNILVSYMALVLVVSVLFLSVSGVLLVYRDALGITPTTASWLLLLHDVGFAMGLLFVAMHLFAVTHPSNKPLLNAMFGDGKADLGWLRRHMPRYLARRGVG</sequence>
<dbReference type="Pfam" id="PF01292">
    <property type="entry name" value="Ni_hydr_CYTB"/>
    <property type="match status" value="1"/>
</dbReference>
<dbReference type="GO" id="GO:0005886">
    <property type="term" value="C:plasma membrane"/>
    <property type="evidence" value="ECO:0007669"/>
    <property type="project" value="UniProtKB-SubCell"/>
</dbReference>
<dbReference type="Gene3D" id="1.20.950.20">
    <property type="entry name" value="Transmembrane di-heme cytochromes, Chain C"/>
    <property type="match status" value="1"/>
</dbReference>
<feature type="transmembrane region" description="Helical" evidence="6">
    <location>
        <begin position="137"/>
        <end position="161"/>
    </location>
</feature>